<feature type="transmembrane region" description="Helical" evidence="1">
    <location>
        <begin position="340"/>
        <end position="358"/>
    </location>
</feature>
<feature type="transmembrane region" description="Helical" evidence="1">
    <location>
        <begin position="190"/>
        <end position="213"/>
    </location>
</feature>
<dbReference type="KEGG" id="cheb:HH215_24965"/>
<dbReference type="AlphaFoldDB" id="A0A7Z2ZNR2"/>
<name>A0A7Z2ZNR2_9BACL</name>
<protein>
    <submittedName>
        <fullName evidence="2">AbrB family transcriptional regulator</fullName>
    </submittedName>
</protein>
<dbReference type="GO" id="GO:0016020">
    <property type="term" value="C:membrane"/>
    <property type="evidence" value="ECO:0007669"/>
    <property type="project" value="InterPro"/>
</dbReference>
<keyword evidence="1" id="KW-0812">Transmembrane</keyword>
<dbReference type="RefSeq" id="WP_169282357.1">
    <property type="nucleotide sequence ID" value="NZ_CP051680.1"/>
</dbReference>
<gene>
    <name evidence="2" type="ORF">HH215_24965</name>
</gene>
<keyword evidence="1" id="KW-1133">Transmembrane helix</keyword>
<accession>A0A7Z2ZNR2</accession>
<dbReference type="PANTHER" id="PTHR38457">
    <property type="entry name" value="REGULATOR ABRB-RELATED"/>
    <property type="match status" value="1"/>
</dbReference>
<sequence>MRKAIPLITGKSMPFVLTLIIALVSGYLFTLIRMPIPWLLGPMIGVWLAGRVMKSVQLYWPGSLRNAGLITVGYAIGLSFTTATLREIIRQFPSMILLTLLLLLLCALIAYGMTRLTGIPFPTTLTGSIPGGLSQMIALAEETKGIDITVVTFLQASRLMMIVVAVPLLIFSPLMGGVHSELQIVPVTEISAGWAALFPDILPFAIACTAFALLGNRVNFPTAFLLAPMLVTSVLHLSGLPGPGLPSSLVNVAQLMIGCYIGLLLKPETLPNKLRIVSLSVVSGAVLIAGACLLSYLMTRIHDVSAATALLSLSPGGMDQMGIIAHEIEADVSIVTSYQVFRTFFIFFAVPPLLKLLFSKLAKTKKRSSEP</sequence>
<feature type="transmembrane region" description="Helical" evidence="1">
    <location>
        <begin position="91"/>
        <end position="111"/>
    </location>
</feature>
<feature type="transmembrane region" description="Helical" evidence="1">
    <location>
        <begin position="277"/>
        <end position="298"/>
    </location>
</feature>
<keyword evidence="3" id="KW-1185">Reference proteome</keyword>
<dbReference type="Proteomes" id="UP000502248">
    <property type="component" value="Chromosome"/>
</dbReference>
<evidence type="ECO:0000313" key="2">
    <source>
        <dbReference type="EMBL" id="QJD86105.1"/>
    </source>
</evidence>
<dbReference type="InterPro" id="IPR017516">
    <property type="entry name" value="AbrB_dup"/>
</dbReference>
<keyword evidence="1" id="KW-0472">Membrane</keyword>
<feature type="transmembrane region" description="Helical" evidence="1">
    <location>
        <begin position="12"/>
        <end position="30"/>
    </location>
</feature>
<feature type="transmembrane region" description="Helical" evidence="1">
    <location>
        <begin position="159"/>
        <end position="178"/>
    </location>
</feature>
<dbReference type="PIRSF" id="PIRSF038991">
    <property type="entry name" value="Protein_AbrB"/>
    <property type="match status" value="1"/>
</dbReference>
<dbReference type="GO" id="GO:0010468">
    <property type="term" value="P:regulation of gene expression"/>
    <property type="evidence" value="ECO:0007669"/>
    <property type="project" value="InterPro"/>
</dbReference>
<organism evidence="2 3">
    <name type="scientific">Cohnella herbarum</name>
    <dbReference type="NCBI Taxonomy" id="2728023"/>
    <lineage>
        <taxon>Bacteria</taxon>
        <taxon>Bacillati</taxon>
        <taxon>Bacillota</taxon>
        <taxon>Bacilli</taxon>
        <taxon>Bacillales</taxon>
        <taxon>Paenibacillaceae</taxon>
        <taxon>Cohnella</taxon>
    </lineage>
</organism>
<reference evidence="2 3" key="1">
    <citation type="submission" date="2020-04" db="EMBL/GenBank/DDBJ databases">
        <title>Genome sequencing of novel species.</title>
        <authorList>
            <person name="Heo J."/>
            <person name="Kim S.-J."/>
            <person name="Kim J.-S."/>
            <person name="Hong S.-B."/>
            <person name="Kwon S.-W."/>
        </authorList>
    </citation>
    <scope>NUCLEOTIDE SEQUENCE [LARGE SCALE GENOMIC DNA]</scope>
    <source>
        <strain evidence="2 3">MFER-1</strain>
    </source>
</reference>
<dbReference type="PANTHER" id="PTHR38457:SF1">
    <property type="entry name" value="REGULATOR ABRB-RELATED"/>
    <property type="match status" value="1"/>
</dbReference>
<feature type="transmembrane region" description="Helical" evidence="1">
    <location>
        <begin position="245"/>
        <end position="265"/>
    </location>
</feature>
<evidence type="ECO:0000256" key="1">
    <source>
        <dbReference type="SAM" id="Phobius"/>
    </source>
</evidence>
<dbReference type="EMBL" id="CP051680">
    <property type="protein sequence ID" value="QJD86105.1"/>
    <property type="molecule type" value="Genomic_DNA"/>
</dbReference>
<dbReference type="NCBIfam" id="TIGR03082">
    <property type="entry name" value="Gneg_AbrB_dup"/>
    <property type="match status" value="2"/>
</dbReference>
<dbReference type="Pfam" id="PF05145">
    <property type="entry name" value="AbrB"/>
    <property type="match status" value="1"/>
</dbReference>
<proteinExistence type="predicted"/>
<feature type="transmembrane region" description="Helical" evidence="1">
    <location>
        <begin position="66"/>
        <end position="85"/>
    </location>
</feature>
<dbReference type="InterPro" id="IPR007820">
    <property type="entry name" value="AbrB_fam"/>
</dbReference>
<evidence type="ECO:0000313" key="3">
    <source>
        <dbReference type="Proteomes" id="UP000502248"/>
    </source>
</evidence>